<dbReference type="InterPro" id="IPR018077">
    <property type="entry name" value="Glyco_hydro_fam25_subgr"/>
</dbReference>
<dbReference type="Gene3D" id="3.20.20.80">
    <property type="entry name" value="Glycosidases"/>
    <property type="match status" value="1"/>
</dbReference>
<dbReference type="SUPFAM" id="SSF51445">
    <property type="entry name" value="(Trans)glycosidases"/>
    <property type="match status" value="1"/>
</dbReference>
<evidence type="ECO:0000256" key="1">
    <source>
        <dbReference type="ARBA" id="ARBA00010646"/>
    </source>
</evidence>
<evidence type="ECO:0000313" key="5">
    <source>
        <dbReference type="EMBL" id="MBO0450452.1"/>
    </source>
</evidence>
<comment type="caution">
    <text evidence="5">The sequence shown here is derived from an EMBL/GenBank/DDBJ whole genome shotgun (WGS) entry which is preliminary data.</text>
</comment>
<dbReference type="GO" id="GO:0016787">
    <property type="term" value="F:hydrolase activity"/>
    <property type="evidence" value="ECO:0007669"/>
    <property type="project" value="UniProtKB-KW"/>
</dbReference>
<evidence type="ECO:0000256" key="4">
    <source>
        <dbReference type="SAM" id="SignalP"/>
    </source>
</evidence>
<keyword evidence="3" id="KW-0326">Glycosidase</keyword>
<dbReference type="PROSITE" id="PS51904">
    <property type="entry name" value="GLYCOSYL_HYDROL_F25_2"/>
    <property type="match status" value="1"/>
</dbReference>
<dbReference type="SMART" id="SM00641">
    <property type="entry name" value="Glyco_25"/>
    <property type="match status" value="1"/>
</dbReference>
<feature type="signal peptide" evidence="4">
    <location>
        <begin position="1"/>
        <end position="25"/>
    </location>
</feature>
<name>A0ABS3HBR0_9ENTE</name>
<sequence>MQRIKKWIIGILACGSLLTATTVYADDKLSNGSKEELTATIVSEEMERDSLENINEQNDNEIVLDSSGNNQTDNSVVQNDVYTSTTASETDKDLENYLQRTDDLFPLQESRSDLNGSAGKRNLRSLGRSSFSIPIINAGEAGRPRFDFIDVSSWNNNLKVSDYVKIKNYGIKSVIVKLTEATSYQNPYAADQIKNAHAAGLKVHVYHYSWFTSVAAARREAEYFAALAKKLQLSSSTIMVNDIEEPKIINSGDHTTNSQAFAQRLSELGFKNTMHYVGRSWVDTGKISAQKLGMENCWVAQYPYNPTNHWNTDFSAWQWTSQVVFPGVNGVFDMSADYKGKFTGNLQGDAIRDQRYVTISKGNYSIWQNFSWKKRSTSDNYLNKTLEVRYRYDHLNGSSYYSLYDNNGSWVGYLNKSATTTGAGGQFGKIFSTNNYVKLNADAKLYTNKTLSKQKNISDTMKNEVYSSKYYYVGFNGKRYDSVYDISGTWLGYVENILLDKQGNQGPTRSFHQYVSISSKNYDIWHNFSWKKRDASSNYYQQTVNAKYIYEHTNGSGYLSLYDKNNRWIGYINKNATRTTGKQGVAFAYNKTVKIKRKNYSIWQNFSWKEKNKSNNYLNQNVIAKYQYRHLNGATYYSLYNNNGVWLGYINADATK</sequence>
<dbReference type="PANTHER" id="PTHR34135:SF2">
    <property type="entry name" value="LYSOZYME"/>
    <property type="match status" value="1"/>
</dbReference>
<proteinExistence type="inferred from homology"/>
<keyword evidence="2 5" id="KW-0378">Hydrolase</keyword>
<accession>A0ABS3HBR0</accession>
<dbReference type="PANTHER" id="PTHR34135">
    <property type="entry name" value="LYSOZYME"/>
    <property type="match status" value="1"/>
</dbReference>
<dbReference type="Pfam" id="PF01183">
    <property type="entry name" value="Glyco_hydro_25"/>
    <property type="match status" value="1"/>
</dbReference>
<dbReference type="InterPro" id="IPR017853">
    <property type="entry name" value="GH"/>
</dbReference>
<evidence type="ECO:0000256" key="2">
    <source>
        <dbReference type="ARBA" id="ARBA00022801"/>
    </source>
</evidence>
<evidence type="ECO:0000256" key="3">
    <source>
        <dbReference type="ARBA" id="ARBA00023295"/>
    </source>
</evidence>
<dbReference type="EMBL" id="JAFLVT010000020">
    <property type="protein sequence ID" value="MBO0450452.1"/>
    <property type="molecule type" value="Genomic_DNA"/>
</dbReference>
<dbReference type="Proteomes" id="UP000664256">
    <property type="component" value="Unassembled WGS sequence"/>
</dbReference>
<reference evidence="5 6" key="1">
    <citation type="submission" date="2021-03" db="EMBL/GenBank/DDBJ databases">
        <title>Enterococcal diversity collection.</title>
        <authorList>
            <person name="Gilmore M.S."/>
            <person name="Schwartzman J."/>
            <person name="Van Tyne D."/>
            <person name="Martin M."/>
            <person name="Earl A.M."/>
            <person name="Manson A.L."/>
            <person name="Straub T."/>
            <person name="Salamzade R."/>
            <person name="Saavedra J."/>
            <person name="Lebreton F."/>
            <person name="Prichula J."/>
            <person name="Schaufler K."/>
            <person name="Gaca A."/>
            <person name="Sgardioli B."/>
            <person name="Wagenaar J."/>
            <person name="Strong T."/>
        </authorList>
    </citation>
    <scope>NUCLEOTIDE SEQUENCE [LARGE SCALE GENOMIC DNA]</scope>
    <source>
        <strain evidence="5 6">MJM12</strain>
    </source>
</reference>
<dbReference type="RefSeq" id="WP_206905458.1">
    <property type="nucleotide sequence ID" value="NZ_JAFLVT010000020.1"/>
</dbReference>
<dbReference type="InterPro" id="IPR002053">
    <property type="entry name" value="Glyco_hydro_25"/>
</dbReference>
<protein>
    <submittedName>
        <fullName evidence="5">Glycosyl hydrolase family 25</fullName>
    </submittedName>
</protein>
<gene>
    <name evidence="5" type="ORF">JZO76_13130</name>
</gene>
<keyword evidence="6" id="KW-1185">Reference proteome</keyword>
<organism evidence="5 6">
    <name type="scientific">Candidatus Enterococcus myersii</name>
    <dbReference type="NCBI Taxonomy" id="2815322"/>
    <lineage>
        <taxon>Bacteria</taxon>
        <taxon>Bacillati</taxon>
        <taxon>Bacillota</taxon>
        <taxon>Bacilli</taxon>
        <taxon>Lactobacillales</taxon>
        <taxon>Enterococcaceae</taxon>
        <taxon>Enterococcus</taxon>
    </lineage>
</organism>
<keyword evidence="4" id="KW-0732">Signal</keyword>
<feature type="chain" id="PRO_5046975944" evidence="4">
    <location>
        <begin position="26"/>
        <end position="656"/>
    </location>
</feature>
<comment type="similarity">
    <text evidence="1">Belongs to the glycosyl hydrolase 25 family.</text>
</comment>
<evidence type="ECO:0000313" key="6">
    <source>
        <dbReference type="Proteomes" id="UP000664256"/>
    </source>
</evidence>